<reference evidence="1" key="5">
    <citation type="submission" date="2025-09" db="UniProtKB">
        <authorList>
            <consortium name="Ensembl"/>
        </authorList>
    </citation>
    <scope>IDENTIFICATION</scope>
</reference>
<proteinExistence type="predicted"/>
<dbReference type="AlphaFoldDB" id="A0A4W3HJ11"/>
<dbReference type="Ensembl" id="ENSCMIT00000015619.1">
    <property type="protein sequence ID" value="ENSCMIP00000015300.1"/>
    <property type="gene ID" value="ENSCMIG00000007481.1"/>
</dbReference>
<reference evidence="2" key="1">
    <citation type="journal article" date="2006" name="Science">
        <title>Ancient noncoding elements conserved in the human genome.</title>
        <authorList>
            <person name="Venkatesh B."/>
            <person name="Kirkness E.F."/>
            <person name="Loh Y.H."/>
            <person name="Halpern A.L."/>
            <person name="Lee A.P."/>
            <person name="Johnson J."/>
            <person name="Dandona N."/>
            <person name="Viswanathan L.D."/>
            <person name="Tay A."/>
            <person name="Venter J.C."/>
            <person name="Strausberg R.L."/>
            <person name="Brenner S."/>
        </authorList>
    </citation>
    <scope>NUCLEOTIDE SEQUENCE [LARGE SCALE GENOMIC DNA]</scope>
</reference>
<evidence type="ECO:0000313" key="2">
    <source>
        <dbReference type="Proteomes" id="UP000314986"/>
    </source>
</evidence>
<reference evidence="2" key="2">
    <citation type="journal article" date="2007" name="PLoS Biol.">
        <title>Survey sequencing and comparative analysis of the elephant shark (Callorhinchus milii) genome.</title>
        <authorList>
            <person name="Venkatesh B."/>
            <person name="Kirkness E.F."/>
            <person name="Loh Y.H."/>
            <person name="Halpern A.L."/>
            <person name="Lee A.P."/>
            <person name="Johnson J."/>
            <person name="Dandona N."/>
            <person name="Viswanathan L.D."/>
            <person name="Tay A."/>
            <person name="Venter J.C."/>
            <person name="Strausberg R.L."/>
            <person name="Brenner S."/>
        </authorList>
    </citation>
    <scope>NUCLEOTIDE SEQUENCE [LARGE SCALE GENOMIC DNA]</scope>
</reference>
<reference evidence="2" key="3">
    <citation type="journal article" date="2014" name="Nature">
        <title>Elephant shark genome provides unique insights into gnathostome evolution.</title>
        <authorList>
            <consortium name="International Elephant Shark Genome Sequencing Consortium"/>
            <person name="Venkatesh B."/>
            <person name="Lee A.P."/>
            <person name="Ravi V."/>
            <person name="Maurya A.K."/>
            <person name="Lian M.M."/>
            <person name="Swann J.B."/>
            <person name="Ohta Y."/>
            <person name="Flajnik M.F."/>
            <person name="Sutoh Y."/>
            <person name="Kasahara M."/>
            <person name="Hoon S."/>
            <person name="Gangu V."/>
            <person name="Roy S.W."/>
            <person name="Irimia M."/>
            <person name="Korzh V."/>
            <person name="Kondrychyn I."/>
            <person name="Lim Z.W."/>
            <person name="Tay B.H."/>
            <person name="Tohari S."/>
            <person name="Kong K.W."/>
            <person name="Ho S."/>
            <person name="Lorente-Galdos B."/>
            <person name="Quilez J."/>
            <person name="Marques-Bonet T."/>
            <person name="Raney B.J."/>
            <person name="Ingham P.W."/>
            <person name="Tay A."/>
            <person name="Hillier L.W."/>
            <person name="Minx P."/>
            <person name="Boehm T."/>
            <person name="Wilson R.K."/>
            <person name="Brenner S."/>
            <person name="Warren W.C."/>
        </authorList>
    </citation>
    <scope>NUCLEOTIDE SEQUENCE [LARGE SCALE GENOMIC DNA]</scope>
</reference>
<dbReference type="Proteomes" id="UP000314986">
    <property type="component" value="Unassembled WGS sequence"/>
</dbReference>
<sequence>MERTLYSLPGGMHPAYLIPEIIRCRLARAKAWGSQRCVGLTAGV</sequence>
<keyword evidence="2" id="KW-1185">Reference proteome</keyword>
<accession>A0A4W3HJ11</accession>
<dbReference type="InParanoid" id="A0A4W3HJ11"/>
<reference evidence="1" key="4">
    <citation type="submission" date="2025-08" db="UniProtKB">
        <authorList>
            <consortium name="Ensembl"/>
        </authorList>
    </citation>
    <scope>IDENTIFICATION</scope>
</reference>
<evidence type="ECO:0000313" key="1">
    <source>
        <dbReference type="Ensembl" id="ENSCMIP00000015300.1"/>
    </source>
</evidence>
<protein>
    <submittedName>
        <fullName evidence="1">Uncharacterized protein</fullName>
    </submittedName>
</protein>
<dbReference type="GeneTree" id="ENSGT00970000196816"/>
<name>A0A4W3HJ11_CALMI</name>
<organism evidence="1 2">
    <name type="scientific">Callorhinchus milii</name>
    <name type="common">Ghost shark</name>
    <dbReference type="NCBI Taxonomy" id="7868"/>
    <lineage>
        <taxon>Eukaryota</taxon>
        <taxon>Metazoa</taxon>
        <taxon>Chordata</taxon>
        <taxon>Craniata</taxon>
        <taxon>Vertebrata</taxon>
        <taxon>Chondrichthyes</taxon>
        <taxon>Holocephali</taxon>
        <taxon>Chimaeriformes</taxon>
        <taxon>Callorhinchidae</taxon>
        <taxon>Callorhinchus</taxon>
    </lineage>
</organism>